<reference evidence="5" key="1">
    <citation type="submission" date="2017-03" db="EMBL/GenBank/DDBJ databases">
        <title>Genomes of endolithic fungi from Antarctica.</title>
        <authorList>
            <person name="Coleine C."/>
            <person name="Masonjones S."/>
            <person name="Stajich J.E."/>
        </authorList>
    </citation>
    <scope>NUCLEOTIDE SEQUENCE [LARGE SCALE GENOMIC DNA]</scope>
    <source>
        <strain evidence="5">CCFEE 5527</strain>
    </source>
</reference>
<dbReference type="InterPro" id="IPR050645">
    <property type="entry name" value="Histidine_acid_phosphatase"/>
</dbReference>
<dbReference type="Gene3D" id="3.40.50.1240">
    <property type="entry name" value="Phosphoglycerate mutase-like"/>
    <property type="match status" value="1"/>
</dbReference>
<sequence length="481" mass="50821">MIPYMTLALAVAPLTLAQVNEKVLGVYIFHRHGDRTAKSTPPANLTALGYEEVYTSGTYFRNRYIASDASSKINGINSDLVKQSQIAVSAPDDTVLQNSAIGFLQGLYPPVGDLLATETLRNGTEVTSPMQGYQLIPVDSVMSGSGSEDNGWLQSASGCGQAVASSNEYFYSQEYMDLLASTQSLYDTIAPVVNRTFTGSQVSFKNAYTIYDLINVATIHNASITDADALTPEVLYQLRTLADAHEWGLAYNASNEARAVTGMTLGGEIVDFLNSTLSSQGKQKLNIQFGAYGTFASFFGLAQLPAANPEFKGIADYASSMTFELFTNASSITAATYSAPEDLYVRFLWHNGTASNISEPTAYPLFGSGQAVLPWSDFTAGMGNFSITSTEQWCGVCRNTTGTCAAYQPAASSGSQSSAVGQSSGNGMSPAVNGVIGAMVTLAVVLGVLGLVMLVGGYRLVSKKRMARSTNVGGAEAVKGA</sequence>
<evidence type="ECO:0000313" key="5">
    <source>
        <dbReference type="Proteomes" id="UP000192596"/>
    </source>
</evidence>
<proteinExistence type="inferred from homology"/>
<dbReference type="PANTHER" id="PTHR11567">
    <property type="entry name" value="ACID PHOSPHATASE-RELATED"/>
    <property type="match status" value="1"/>
</dbReference>
<evidence type="ECO:0000256" key="1">
    <source>
        <dbReference type="ARBA" id="ARBA00005375"/>
    </source>
</evidence>
<dbReference type="InParanoid" id="A0A1V8SXB7"/>
<keyword evidence="2" id="KW-0472">Membrane</keyword>
<dbReference type="Proteomes" id="UP000192596">
    <property type="component" value="Unassembled WGS sequence"/>
</dbReference>
<dbReference type="InterPro" id="IPR000560">
    <property type="entry name" value="His_Pase_clade-2"/>
</dbReference>
<keyword evidence="5" id="KW-1185">Reference proteome</keyword>
<evidence type="ECO:0000313" key="4">
    <source>
        <dbReference type="EMBL" id="OQO03542.1"/>
    </source>
</evidence>
<gene>
    <name evidence="4" type="ORF">B0A48_10206</name>
</gene>
<keyword evidence="3" id="KW-0732">Signal</keyword>
<protein>
    <recommendedName>
        <fullName evidence="6">Acid phosphatase</fullName>
    </recommendedName>
</protein>
<accession>A0A1V8SXB7</accession>
<evidence type="ECO:0008006" key="6">
    <source>
        <dbReference type="Google" id="ProtNLM"/>
    </source>
</evidence>
<feature type="signal peptide" evidence="3">
    <location>
        <begin position="1"/>
        <end position="17"/>
    </location>
</feature>
<keyword evidence="2" id="KW-1133">Transmembrane helix</keyword>
<evidence type="ECO:0000256" key="2">
    <source>
        <dbReference type="SAM" id="Phobius"/>
    </source>
</evidence>
<organism evidence="4 5">
    <name type="scientific">Cryoendolithus antarcticus</name>
    <dbReference type="NCBI Taxonomy" id="1507870"/>
    <lineage>
        <taxon>Eukaryota</taxon>
        <taxon>Fungi</taxon>
        <taxon>Dikarya</taxon>
        <taxon>Ascomycota</taxon>
        <taxon>Pezizomycotina</taxon>
        <taxon>Dothideomycetes</taxon>
        <taxon>Dothideomycetidae</taxon>
        <taxon>Cladosporiales</taxon>
        <taxon>Cladosporiaceae</taxon>
        <taxon>Cryoendolithus</taxon>
    </lineage>
</organism>
<feature type="chain" id="PRO_5010736132" description="Acid phosphatase" evidence="3">
    <location>
        <begin position="18"/>
        <end position="481"/>
    </location>
</feature>
<name>A0A1V8SXB7_9PEZI</name>
<dbReference type="SUPFAM" id="SSF53254">
    <property type="entry name" value="Phosphoglycerate mutase-like"/>
    <property type="match status" value="1"/>
</dbReference>
<dbReference type="CDD" id="cd07061">
    <property type="entry name" value="HP_HAP_like"/>
    <property type="match status" value="1"/>
</dbReference>
<dbReference type="STRING" id="1507870.A0A1V8SXB7"/>
<dbReference type="Pfam" id="PF00328">
    <property type="entry name" value="His_Phos_2"/>
    <property type="match status" value="1"/>
</dbReference>
<comment type="caution">
    <text evidence="4">The sequence shown here is derived from an EMBL/GenBank/DDBJ whole genome shotgun (WGS) entry which is preliminary data.</text>
</comment>
<feature type="transmembrane region" description="Helical" evidence="2">
    <location>
        <begin position="435"/>
        <end position="458"/>
    </location>
</feature>
<dbReference type="InterPro" id="IPR029033">
    <property type="entry name" value="His_PPase_superfam"/>
</dbReference>
<comment type="similarity">
    <text evidence="1">Belongs to the histidine acid phosphatase family.</text>
</comment>
<keyword evidence="2" id="KW-0812">Transmembrane</keyword>
<dbReference type="GO" id="GO:0016791">
    <property type="term" value="F:phosphatase activity"/>
    <property type="evidence" value="ECO:0007669"/>
    <property type="project" value="TreeGrafter"/>
</dbReference>
<evidence type="ECO:0000256" key="3">
    <source>
        <dbReference type="SAM" id="SignalP"/>
    </source>
</evidence>
<dbReference type="PANTHER" id="PTHR11567:SF142">
    <property type="entry name" value="PHOSPHOGLYCERATE MUTASE-LIKE PROTEIN"/>
    <property type="match status" value="1"/>
</dbReference>
<dbReference type="AlphaFoldDB" id="A0A1V8SXB7"/>
<dbReference type="OrthoDB" id="258392at2759"/>
<dbReference type="EMBL" id="NAJO01000024">
    <property type="protein sequence ID" value="OQO03542.1"/>
    <property type="molecule type" value="Genomic_DNA"/>
</dbReference>